<dbReference type="RefSeq" id="WP_160802736.1">
    <property type="nucleotide sequence ID" value="NZ_WUUL01000014.1"/>
</dbReference>
<gene>
    <name evidence="1" type="ORF">GSM42_17010</name>
</gene>
<dbReference type="Proteomes" id="UP000430692">
    <property type="component" value="Unassembled WGS sequence"/>
</dbReference>
<proteinExistence type="predicted"/>
<protein>
    <submittedName>
        <fullName evidence="1">Uncharacterized protein</fullName>
    </submittedName>
</protein>
<comment type="caution">
    <text evidence="1">The sequence shown here is derived from an EMBL/GenBank/DDBJ whole genome shotgun (WGS) entry which is preliminary data.</text>
</comment>
<name>A0A6I4W3M6_9BACL</name>
<evidence type="ECO:0000313" key="1">
    <source>
        <dbReference type="EMBL" id="MXQ55384.1"/>
    </source>
</evidence>
<keyword evidence="2" id="KW-1185">Reference proteome</keyword>
<dbReference type="EMBL" id="WUUL01000014">
    <property type="protein sequence ID" value="MXQ55384.1"/>
    <property type="molecule type" value="Genomic_DNA"/>
</dbReference>
<reference evidence="1 2" key="1">
    <citation type="submission" date="2019-12" db="EMBL/GenBank/DDBJ databases">
        <title>Whole-genome analyses of novel actinobacteria.</title>
        <authorList>
            <person name="Sahin N."/>
            <person name="Saygin H."/>
        </authorList>
    </citation>
    <scope>NUCLEOTIDE SEQUENCE [LARGE SCALE GENOMIC DNA]</scope>
    <source>
        <strain evidence="1 2">KC615</strain>
    </source>
</reference>
<dbReference type="AlphaFoldDB" id="A0A6I4W3M6"/>
<evidence type="ECO:0000313" key="2">
    <source>
        <dbReference type="Proteomes" id="UP000430692"/>
    </source>
</evidence>
<organism evidence="1 2">
    <name type="scientific">Shimazuella alba</name>
    <dbReference type="NCBI Taxonomy" id="2690964"/>
    <lineage>
        <taxon>Bacteria</taxon>
        <taxon>Bacillati</taxon>
        <taxon>Bacillota</taxon>
        <taxon>Bacilli</taxon>
        <taxon>Bacillales</taxon>
        <taxon>Thermoactinomycetaceae</taxon>
        <taxon>Shimazuella</taxon>
    </lineage>
</organism>
<sequence length="124" mass="14371">MTTYNREDVLKVVEGEEPEAVRLFELVTAELENRTQPLTFDQLVELVAKHADLSSEQINKYLPITTPLRFNLVMARKLQDDGLYWLEPIIVLLTDLLLEKKGVETFKSDEFHQVTSGYFTLKLK</sequence>
<accession>A0A6I4W3M6</accession>